<dbReference type="Proteomes" id="UP001500582">
    <property type="component" value="Unassembled WGS sequence"/>
</dbReference>
<name>A0ABP8FX48_9SPHI</name>
<feature type="transmembrane region" description="Helical" evidence="1">
    <location>
        <begin position="12"/>
        <end position="34"/>
    </location>
</feature>
<dbReference type="PANTHER" id="PTHR34220">
    <property type="entry name" value="SENSOR HISTIDINE KINASE YPDA"/>
    <property type="match status" value="1"/>
</dbReference>
<dbReference type="GO" id="GO:0016301">
    <property type="term" value="F:kinase activity"/>
    <property type="evidence" value="ECO:0007669"/>
    <property type="project" value="UniProtKB-KW"/>
</dbReference>
<feature type="transmembrane region" description="Helical" evidence="1">
    <location>
        <begin position="46"/>
        <end position="63"/>
    </location>
</feature>
<dbReference type="InterPro" id="IPR050640">
    <property type="entry name" value="Bact_2-comp_sensor_kinase"/>
</dbReference>
<keyword evidence="4" id="KW-1185">Reference proteome</keyword>
<dbReference type="Pfam" id="PF06580">
    <property type="entry name" value="His_kinase"/>
    <property type="match status" value="1"/>
</dbReference>
<dbReference type="RefSeq" id="WP_345209720.1">
    <property type="nucleotide sequence ID" value="NZ_BAABFT010000002.1"/>
</dbReference>
<dbReference type="SUPFAM" id="SSF55874">
    <property type="entry name" value="ATPase domain of HSP90 chaperone/DNA topoisomerase II/histidine kinase"/>
    <property type="match status" value="1"/>
</dbReference>
<dbReference type="EMBL" id="BAABFT010000002">
    <property type="protein sequence ID" value="GAA4312662.1"/>
    <property type="molecule type" value="Genomic_DNA"/>
</dbReference>
<keyword evidence="3" id="KW-0808">Transferase</keyword>
<sequence>MKNFAGQGGLALSILSFVTESVITHYVLIFVVILPTMHGQRRRRNALFITLALFLVKFAVNYGTYLYDNNRDTVKLSESSLGWILVISYVFTLVSSLSVALLVEWVNKSKERILLEKQKTEAELSALKHQINPHFLFNSLSFIYGKVIKTDRETADSVLMLANIMRYALGTSESVDGKVNIMDELEHMKNVVEINQRRHSHDLNIRYEEQIDDQSISILPLVLITLVENAFKHGDLHDPDHPLLISVSTRVNELTFDIENKKGKGIKELSNGVGLQNIQQQLKLTYGSRCSFVVKETDEFFRVTLKITFAV</sequence>
<protein>
    <submittedName>
        <fullName evidence="3">Histidine kinase</fullName>
    </submittedName>
</protein>
<feature type="domain" description="Signal transduction histidine kinase internal region" evidence="2">
    <location>
        <begin position="122"/>
        <end position="202"/>
    </location>
</feature>
<keyword evidence="1" id="KW-0472">Membrane</keyword>
<dbReference type="InterPro" id="IPR010559">
    <property type="entry name" value="Sig_transdc_His_kin_internal"/>
</dbReference>
<evidence type="ECO:0000313" key="3">
    <source>
        <dbReference type="EMBL" id="GAA4312662.1"/>
    </source>
</evidence>
<keyword evidence="3" id="KW-0418">Kinase</keyword>
<comment type="caution">
    <text evidence="3">The sequence shown here is derived from an EMBL/GenBank/DDBJ whole genome shotgun (WGS) entry which is preliminary data.</text>
</comment>
<keyword evidence="1" id="KW-0812">Transmembrane</keyword>
<accession>A0ABP8FX48</accession>
<dbReference type="InterPro" id="IPR036890">
    <property type="entry name" value="HATPase_C_sf"/>
</dbReference>
<gene>
    <name evidence="3" type="ORF">GCM10023149_08110</name>
</gene>
<dbReference type="Gene3D" id="3.30.565.10">
    <property type="entry name" value="Histidine kinase-like ATPase, C-terminal domain"/>
    <property type="match status" value="1"/>
</dbReference>
<organism evidence="3 4">
    <name type="scientific">Mucilaginibacter gynuensis</name>
    <dbReference type="NCBI Taxonomy" id="1302236"/>
    <lineage>
        <taxon>Bacteria</taxon>
        <taxon>Pseudomonadati</taxon>
        <taxon>Bacteroidota</taxon>
        <taxon>Sphingobacteriia</taxon>
        <taxon>Sphingobacteriales</taxon>
        <taxon>Sphingobacteriaceae</taxon>
        <taxon>Mucilaginibacter</taxon>
    </lineage>
</organism>
<evidence type="ECO:0000313" key="4">
    <source>
        <dbReference type="Proteomes" id="UP001500582"/>
    </source>
</evidence>
<dbReference type="PANTHER" id="PTHR34220:SF7">
    <property type="entry name" value="SENSOR HISTIDINE KINASE YPDA"/>
    <property type="match status" value="1"/>
</dbReference>
<feature type="transmembrane region" description="Helical" evidence="1">
    <location>
        <begin position="83"/>
        <end position="103"/>
    </location>
</feature>
<keyword evidence="1" id="KW-1133">Transmembrane helix</keyword>
<evidence type="ECO:0000259" key="2">
    <source>
        <dbReference type="Pfam" id="PF06580"/>
    </source>
</evidence>
<reference evidence="4" key="1">
    <citation type="journal article" date="2019" name="Int. J. Syst. Evol. Microbiol.">
        <title>The Global Catalogue of Microorganisms (GCM) 10K type strain sequencing project: providing services to taxonomists for standard genome sequencing and annotation.</title>
        <authorList>
            <consortium name="The Broad Institute Genomics Platform"/>
            <consortium name="The Broad Institute Genome Sequencing Center for Infectious Disease"/>
            <person name="Wu L."/>
            <person name="Ma J."/>
        </authorList>
    </citation>
    <scope>NUCLEOTIDE SEQUENCE [LARGE SCALE GENOMIC DNA]</scope>
    <source>
        <strain evidence="4">JCM 17705</strain>
    </source>
</reference>
<evidence type="ECO:0000256" key="1">
    <source>
        <dbReference type="SAM" id="Phobius"/>
    </source>
</evidence>
<proteinExistence type="predicted"/>